<dbReference type="AlphaFoldDB" id="A0A1T4SJQ8"/>
<gene>
    <name evidence="1" type="ORF">SAMN02745885_02701</name>
</gene>
<evidence type="ECO:0000313" key="2">
    <source>
        <dbReference type="Proteomes" id="UP000189933"/>
    </source>
</evidence>
<organism evidence="1 2">
    <name type="scientific">Carboxydocella sporoproducens DSM 16521</name>
    <dbReference type="NCBI Taxonomy" id="1121270"/>
    <lineage>
        <taxon>Bacteria</taxon>
        <taxon>Bacillati</taxon>
        <taxon>Bacillota</taxon>
        <taxon>Clostridia</taxon>
        <taxon>Eubacteriales</taxon>
        <taxon>Clostridiales Family XVI. Incertae Sedis</taxon>
        <taxon>Carboxydocella</taxon>
    </lineage>
</organism>
<protein>
    <submittedName>
        <fullName evidence="1">Uncharacterized protein</fullName>
    </submittedName>
</protein>
<name>A0A1T4SJQ8_9FIRM</name>
<evidence type="ECO:0000313" key="1">
    <source>
        <dbReference type="EMBL" id="SKA28081.1"/>
    </source>
</evidence>
<keyword evidence="2" id="KW-1185">Reference proteome</keyword>
<dbReference type="Proteomes" id="UP000189933">
    <property type="component" value="Unassembled WGS sequence"/>
</dbReference>
<reference evidence="2" key="1">
    <citation type="submission" date="2017-02" db="EMBL/GenBank/DDBJ databases">
        <authorList>
            <person name="Varghese N."/>
            <person name="Submissions S."/>
        </authorList>
    </citation>
    <scope>NUCLEOTIDE SEQUENCE [LARGE SCALE GENOMIC DNA]</scope>
    <source>
        <strain evidence="2">DSM 16521</strain>
    </source>
</reference>
<proteinExistence type="predicted"/>
<accession>A0A1T4SJQ8</accession>
<sequence length="88" mass="10372">MDLSGVNSKTRVLVVSRHARKISKLFYEIREIFGDYIDYGNKYYFYRRLGMRANECIEQGNDLQAILLGIVDEAKKLAYEFEGRMYFA</sequence>
<dbReference type="EMBL" id="FUXM01000060">
    <property type="protein sequence ID" value="SKA28081.1"/>
    <property type="molecule type" value="Genomic_DNA"/>
</dbReference>